<feature type="transmembrane region" description="Helical" evidence="1">
    <location>
        <begin position="7"/>
        <end position="24"/>
    </location>
</feature>
<keyword evidence="1" id="KW-0812">Transmembrane</keyword>
<keyword evidence="1" id="KW-0472">Membrane</keyword>
<dbReference type="AlphaFoldDB" id="A0A2P8HGT0"/>
<organism evidence="3 4">
    <name type="scientific">Chitinophaga niastensis</name>
    <dbReference type="NCBI Taxonomy" id="536980"/>
    <lineage>
        <taxon>Bacteria</taxon>
        <taxon>Pseudomonadati</taxon>
        <taxon>Bacteroidota</taxon>
        <taxon>Chitinophagia</taxon>
        <taxon>Chitinophagales</taxon>
        <taxon>Chitinophagaceae</taxon>
        <taxon>Chitinophaga</taxon>
    </lineage>
</organism>
<name>A0A2P8HGT0_CHINA</name>
<dbReference type="Pfam" id="PF00041">
    <property type="entry name" value="fn3"/>
    <property type="match status" value="1"/>
</dbReference>
<evidence type="ECO:0000256" key="1">
    <source>
        <dbReference type="SAM" id="Phobius"/>
    </source>
</evidence>
<reference evidence="3 4" key="1">
    <citation type="submission" date="2018-03" db="EMBL/GenBank/DDBJ databases">
        <title>Genomic Encyclopedia of Archaeal and Bacterial Type Strains, Phase II (KMG-II): from individual species to whole genera.</title>
        <authorList>
            <person name="Goeker M."/>
        </authorList>
    </citation>
    <scope>NUCLEOTIDE SEQUENCE [LARGE SCALE GENOMIC DNA]</scope>
    <source>
        <strain evidence="3 4">DSM 24859</strain>
    </source>
</reference>
<keyword evidence="1" id="KW-1133">Transmembrane helix</keyword>
<dbReference type="InterPro" id="IPR036116">
    <property type="entry name" value="FN3_sf"/>
</dbReference>
<dbReference type="OrthoDB" id="5485925at2"/>
<dbReference type="Pfam" id="PF13313">
    <property type="entry name" value="DUF4082"/>
    <property type="match status" value="1"/>
</dbReference>
<keyword evidence="4" id="KW-1185">Reference proteome</keyword>
<feature type="domain" description="Fibronectin type-III" evidence="2">
    <location>
        <begin position="206"/>
        <end position="292"/>
    </location>
</feature>
<sequence length="600" mass="63734">MKKTNGLIIKTTVAILFIGSWLIGCRRDLLLYGGHPVQASTLASGSYAVLTTQLPTFNQADVAVELGMKFKSITAGKITQLSYYKVAGETGTHTGHLWSVSGTLLKSAVFTSETDTGWQFVTLDTAYNIGADTTFVVSVNSVSHYASTSHGLASVINNGPLSSIADNNGVYIYTPGSFPNSSYNGTNYFRDIVFVPTANDPIPPSVPGSLTATSITSNSAILSWTASTDNIGVTGYEVYRNGILIDTTAATTLSVTHLNAAGAYSFYVKARDAFGNRSAASNLADFLTINPGTVTQGSQLTTSMVGPAGISISSFTTVPGGSFYGTALAGWGNLARTLAAGGETIDGFWFPQGTVVLQAADITSQITVYSGWLVLRGCKGSIIYRNPIGDGGGGATLYSQLTAFNTNGRKDGEQPAEAIVHRCYFPNSGLENVYADNITVTESWITPDPSFTGEHVDGIQTWGGQSYLNFSRNHFQFNAPDPDGSFSGLIAMYTDGSQAGYSGYDHITVKDNYIILDSTGIGLHAPLGVPVTNMSVTGNRWKWTLGAPDKDYSPAVYTNTSQTIPNYKTGGNSWSDNRWVDGPYANQFLLPNNVTASSDY</sequence>
<dbReference type="PROSITE" id="PS50853">
    <property type="entry name" value="FN3"/>
    <property type="match status" value="1"/>
</dbReference>
<dbReference type="SUPFAM" id="SSF49265">
    <property type="entry name" value="Fibronectin type III"/>
    <property type="match status" value="1"/>
</dbReference>
<dbReference type="CDD" id="cd00063">
    <property type="entry name" value="FN3"/>
    <property type="match status" value="1"/>
</dbReference>
<gene>
    <name evidence="3" type="ORF">CLV51_104130</name>
</gene>
<comment type="caution">
    <text evidence="3">The sequence shown here is derived from an EMBL/GenBank/DDBJ whole genome shotgun (WGS) entry which is preliminary data.</text>
</comment>
<dbReference type="RefSeq" id="WP_106529763.1">
    <property type="nucleotide sequence ID" value="NZ_PYAW01000004.1"/>
</dbReference>
<dbReference type="Gene3D" id="2.60.40.10">
    <property type="entry name" value="Immunoglobulins"/>
    <property type="match status" value="1"/>
</dbReference>
<accession>A0A2P8HGT0</accession>
<dbReference type="InterPro" id="IPR003961">
    <property type="entry name" value="FN3_dom"/>
</dbReference>
<dbReference type="InterPro" id="IPR013783">
    <property type="entry name" value="Ig-like_fold"/>
</dbReference>
<proteinExistence type="predicted"/>
<dbReference type="EMBL" id="PYAW01000004">
    <property type="protein sequence ID" value="PSL45428.1"/>
    <property type="molecule type" value="Genomic_DNA"/>
</dbReference>
<protein>
    <submittedName>
        <fullName evidence="3">Chitodextrinase</fullName>
    </submittedName>
</protein>
<evidence type="ECO:0000313" key="3">
    <source>
        <dbReference type="EMBL" id="PSL45428.1"/>
    </source>
</evidence>
<dbReference type="PROSITE" id="PS51257">
    <property type="entry name" value="PROKAR_LIPOPROTEIN"/>
    <property type="match status" value="1"/>
</dbReference>
<dbReference type="InterPro" id="IPR025141">
    <property type="entry name" value="DUF4082"/>
</dbReference>
<evidence type="ECO:0000313" key="4">
    <source>
        <dbReference type="Proteomes" id="UP000240971"/>
    </source>
</evidence>
<dbReference type="SMART" id="SM00060">
    <property type="entry name" value="FN3"/>
    <property type="match status" value="1"/>
</dbReference>
<evidence type="ECO:0000259" key="2">
    <source>
        <dbReference type="PROSITE" id="PS50853"/>
    </source>
</evidence>
<dbReference type="Proteomes" id="UP000240971">
    <property type="component" value="Unassembled WGS sequence"/>
</dbReference>